<evidence type="ECO:0000256" key="1">
    <source>
        <dbReference type="ARBA" id="ARBA00022723"/>
    </source>
</evidence>
<dbReference type="Proteomes" id="UP001420932">
    <property type="component" value="Unassembled WGS sequence"/>
</dbReference>
<evidence type="ECO:0000313" key="6">
    <source>
        <dbReference type="EMBL" id="KAK9099611.1"/>
    </source>
</evidence>
<sequence>MMTMDILIQLLQLVFLVILIACAWLLLLTPSSKRSVVVDKATSSATAAAAVPVAKVDKVCAVCGVLCRMQCSGCKEVKYCSISCQSAHWKAEHKLKCYNSRKKLVSCEGSATLPQIEKVNVDLQEVRKSSNSKDSSFVCEICDELKS</sequence>
<accession>A0AAP0EUR0</accession>
<evidence type="ECO:0000256" key="4">
    <source>
        <dbReference type="PROSITE-ProRule" id="PRU00134"/>
    </source>
</evidence>
<dbReference type="Pfam" id="PF01753">
    <property type="entry name" value="zf-MYND"/>
    <property type="match status" value="1"/>
</dbReference>
<evidence type="ECO:0000256" key="2">
    <source>
        <dbReference type="ARBA" id="ARBA00022771"/>
    </source>
</evidence>
<keyword evidence="7" id="KW-1185">Reference proteome</keyword>
<organism evidence="6 7">
    <name type="scientific">Stephania yunnanensis</name>
    <dbReference type="NCBI Taxonomy" id="152371"/>
    <lineage>
        <taxon>Eukaryota</taxon>
        <taxon>Viridiplantae</taxon>
        <taxon>Streptophyta</taxon>
        <taxon>Embryophyta</taxon>
        <taxon>Tracheophyta</taxon>
        <taxon>Spermatophyta</taxon>
        <taxon>Magnoliopsida</taxon>
        <taxon>Ranunculales</taxon>
        <taxon>Menispermaceae</taxon>
        <taxon>Menispermoideae</taxon>
        <taxon>Cissampelideae</taxon>
        <taxon>Stephania</taxon>
    </lineage>
</organism>
<keyword evidence="3" id="KW-0862">Zinc</keyword>
<evidence type="ECO:0000259" key="5">
    <source>
        <dbReference type="PROSITE" id="PS50865"/>
    </source>
</evidence>
<keyword evidence="1" id="KW-0479">Metal-binding</keyword>
<evidence type="ECO:0000256" key="3">
    <source>
        <dbReference type="ARBA" id="ARBA00022833"/>
    </source>
</evidence>
<evidence type="ECO:0000313" key="7">
    <source>
        <dbReference type="Proteomes" id="UP001420932"/>
    </source>
</evidence>
<dbReference type="SUPFAM" id="SSF144232">
    <property type="entry name" value="HIT/MYND zinc finger-like"/>
    <property type="match status" value="1"/>
</dbReference>
<dbReference type="GO" id="GO:0008270">
    <property type="term" value="F:zinc ion binding"/>
    <property type="evidence" value="ECO:0007669"/>
    <property type="project" value="UniProtKB-KW"/>
</dbReference>
<gene>
    <name evidence="6" type="ORF">Syun_026656</name>
</gene>
<dbReference type="PROSITE" id="PS50865">
    <property type="entry name" value="ZF_MYND_2"/>
    <property type="match status" value="1"/>
</dbReference>
<dbReference type="EMBL" id="JBBNAF010000011">
    <property type="protein sequence ID" value="KAK9099611.1"/>
    <property type="molecule type" value="Genomic_DNA"/>
</dbReference>
<dbReference type="PROSITE" id="PS01360">
    <property type="entry name" value="ZF_MYND_1"/>
    <property type="match status" value="1"/>
</dbReference>
<proteinExistence type="predicted"/>
<comment type="caution">
    <text evidence="6">The sequence shown here is derived from an EMBL/GenBank/DDBJ whole genome shotgun (WGS) entry which is preliminary data.</text>
</comment>
<reference evidence="6 7" key="1">
    <citation type="submission" date="2024-01" db="EMBL/GenBank/DDBJ databases">
        <title>Genome assemblies of Stephania.</title>
        <authorList>
            <person name="Yang L."/>
        </authorList>
    </citation>
    <scope>NUCLEOTIDE SEQUENCE [LARGE SCALE GENOMIC DNA]</scope>
    <source>
        <strain evidence="6">YNDBR</strain>
        <tissue evidence="6">Leaf</tissue>
    </source>
</reference>
<dbReference type="InterPro" id="IPR002893">
    <property type="entry name" value="Znf_MYND"/>
</dbReference>
<feature type="domain" description="MYND-type" evidence="5">
    <location>
        <begin position="60"/>
        <end position="97"/>
    </location>
</feature>
<protein>
    <recommendedName>
        <fullName evidence="5">MYND-type domain-containing protein</fullName>
    </recommendedName>
</protein>
<keyword evidence="2 4" id="KW-0863">Zinc-finger</keyword>
<dbReference type="Gene3D" id="6.10.140.2220">
    <property type="match status" value="1"/>
</dbReference>
<name>A0AAP0EUR0_9MAGN</name>
<dbReference type="AlphaFoldDB" id="A0AAP0EUR0"/>